<accession>A0A9P6ZM73</accession>
<dbReference type="Proteomes" id="UP000714275">
    <property type="component" value="Unassembled WGS sequence"/>
</dbReference>
<dbReference type="EMBL" id="JABBWD010000058">
    <property type="protein sequence ID" value="KAG1771558.1"/>
    <property type="molecule type" value="Genomic_DNA"/>
</dbReference>
<dbReference type="OrthoDB" id="2666278at2759"/>
<gene>
    <name evidence="1" type="ORF">EV702DRAFT_1048913</name>
</gene>
<sequence>MTCPLQEQSFILLYQMKEWSQKLNIKLDKVYAPKKGHKGVDDNDLWYGIIQCFRVDKHPKASQPFWVKICWYWSKDLEEDYFKSASQSDSRFFSMGSHELLQSDLTQWSEASILADTIKVVKFDENSGSQKPWG</sequence>
<organism evidence="1 2">
    <name type="scientific">Suillus placidus</name>
    <dbReference type="NCBI Taxonomy" id="48579"/>
    <lineage>
        <taxon>Eukaryota</taxon>
        <taxon>Fungi</taxon>
        <taxon>Dikarya</taxon>
        <taxon>Basidiomycota</taxon>
        <taxon>Agaricomycotina</taxon>
        <taxon>Agaricomycetes</taxon>
        <taxon>Agaricomycetidae</taxon>
        <taxon>Boletales</taxon>
        <taxon>Suillineae</taxon>
        <taxon>Suillaceae</taxon>
        <taxon>Suillus</taxon>
    </lineage>
</organism>
<evidence type="ECO:0000313" key="2">
    <source>
        <dbReference type="Proteomes" id="UP000714275"/>
    </source>
</evidence>
<comment type="caution">
    <text evidence="1">The sequence shown here is derived from an EMBL/GenBank/DDBJ whole genome shotgun (WGS) entry which is preliminary data.</text>
</comment>
<keyword evidence="2" id="KW-1185">Reference proteome</keyword>
<dbReference type="AlphaFoldDB" id="A0A9P6ZM73"/>
<reference evidence="1" key="1">
    <citation type="journal article" date="2020" name="New Phytol.">
        <title>Comparative genomics reveals dynamic genome evolution in host specialist ectomycorrhizal fungi.</title>
        <authorList>
            <person name="Lofgren L.A."/>
            <person name="Nguyen N.H."/>
            <person name="Vilgalys R."/>
            <person name="Ruytinx J."/>
            <person name="Liao H.L."/>
            <person name="Branco S."/>
            <person name="Kuo A."/>
            <person name="LaButti K."/>
            <person name="Lipzen A."/>
            <person name="Andreopoulos W."/>
            <person name="Pangilinan J."/>
            <person name="Riley R."/>
            <person name="Hundley H."/>
            <person name="Na H."/>
            <person name="Barry K."/>
            <person name="Grigoriev I.V."/>
            <person name="Stajich J.E."/>
            <person name="Kennedy P.G."/>
        </authorList>
    </citation>
    <scope>NUCLEOTIDE SEQUENCE</scope>
    <source>
        <strain evidence="1">DOB743</strain>
    </source>
</reference>
<proteinExistence type="predicted"/>
<name>A0A9P6ZM73_9AGAM</name>
<evidence type="ECO:0000313" key="1">
    <source>
        <dbReference type="EMBL" id="KAG1771558.1"/>
    </source>
</evidence>
<protein>
    <submittedName>
        <fullName evidence="1">Uncharacterized protein</fullName>
    </submittedName>
</protein>